<keyword evidence="2" id="KW-1185">Reference proteome</keyword>
<gene>
    <name evidence="1" type="ORF">LOK49_LG01G01024</name>
</gene>
<sequence length="221" mass="25244">MATSARGSDEETSFLDDSPKVEWWPGTTLVHWKGFWLMPDTIKSVVIIENQFKPLPSDILLLTLKLGRCSGRSFLRPCVRVLEREREKNNVFFVTYEELKENPKESVRSLAEFLGCSLTPDEIEQVVWKSSHERLSKLDVNTDEVKGLWPGLPFKLYFRKGVVGDGKNQLTTEMMERLEALESQRYPDEKDGGNAPQVSVASATEDEDDTEFHDASDDRKD</sequence>
<reference evidence="1 2" key="1">
    <citation type="journal article" date="2022" name="Plant J.">
        <title>Chromosome-level genome of Camellia lanceoleosa provides a valuable resource for understanding genome evolution and self-incompatibility.</title>
        <authorList>
            <person name="Gong W."/>
            <person name="Xiao S."/>
            <person name="Wang L."/>
            <person name="Liao Z."/>
            <person name="Chang Y."/>
            <person name="Mo W."/>
            <person name="Hu G."/>
            <person name="Li W."/>
            <person name="Zhao G."/>
            <person name="Zhu H."/>
            <person name="Hu X."/>
            <person name="Ji K."/>
            <person name="Xiang X."/>
            <person name="Song Q."/>
            <person name="Yuan D."/>
            <person name="Jin S."/>
            <person name="Zhang L."/>
        </authorList>
    </citation>
    <scope>NUCLEOTIDE SEQUENCE [LARGE SCALE GENOMIC DNA]</scope>
    <source>
        <strain evidence="1">SQ_2022a</strain>
    </source>
</reference>
<evidence type="ECO:0000313" key="2">
    <source>
        <dbReference type="Proteomes" id="UP001060215"/>
    </source>
</evidence>
<organism evidence="1 2">
    <name type="scientific">Camellia lanceoleosa</name>
    <dbReference type="NCBI Taxonomy" id="1840588"/>
    <lineage>
        <taxon>Eukaryota</taxon>
        <taxon>Viridiplantae</taxon>
        <taxon>Streptophyta</taxon>
        <taxon>Embryophyta</taxon>
        <taxon>Tracheophyta</taxon>
        <taxon>Spermatophyta</taxon>
        <taxon>Magnoliopsida</taxon>
        <taxon>eudicotyledons</taxon>
        <taxon>Gunneridae</taxon>
        <taxon>Pentapetalae</taxon>
        <taxon>asterids</taxon>
        <taxon>Ericales</taxon>
        <taxon>Theaceae</taxon>
        <taxon>Camellia</taxon>
    </lineage>
</organism>
<name>A0ACC0J034_9ERIC</name>
<proteinExistence type="predicted"/>
<accession>A0ACC0J034</accession>
<dbReference type="EMBL" id="CM045758">
    <property type="protein sequence ID" value="KAI8030919.1"/>
    <property type="molecule type" value="Genomic_DNA"/>
</dbReference>
<dbReference type="Proteomes" id="UP001060215">
    <property type="component" value="Chromosome 1"/>
</dbReference>
<comment type="caution">
    <text evidence="1">The sequence shown here is derived from an EMBL/GenBank/DDBJ whole genome shotgun (WGS) entry which is preliminary data.</text>
</comment>
<evidence type="ECO:0000313" key="1">
    <source>
        <dbReference type="EMBL" id="KAI8030919.1"/>
    </source>
</evidence>
<protein>
    <submittedName>
        <fullName evidence="1">Cytosolic sulfotransferase 6</fullName>
    </submittedName>
</protein>